<dbReference type="Gene3D" id="3.30.390.10">
    <property type="entry name" value="Enolase-like, N-terminal domain"/>
    <property type="match status" value="1"/>
</dbReference>
<dbReference type="GO" id="GO:0016052">
    <property type="term" value="P:carbohydrate catabolic process"/>
    <property type="evidence" value="ECO:0007669"/>
    <property type="project" value="TreeGrafter"/>
</dbReference>
<dbReference type="PANTHER" id="PTHR13794:SF58">
    <property type="entry name" value="MITOCHONDRIAL ENOLASE SUPERFAMILY MEMBER 1"/>
    <property type="match status" value="1"/>
</dbReference>
<dbReference type="InterPro" id="IPR013341">
    <property type="entry name" value="Mandelate_racemase_N_dom"/>
</dbReference>
<organism evidence="5 6">
    <name type="scientific">Aminobacter aganoensis</name>
    <dbReference type="NCBI Taxonomy" id="83264"/>
    <lineage>
        <taxon>Bacteria</taxon>
        <taxon>Pseudomonadati</taxon>
        <taxon>Pseudomonadota</taxon>
        <taxon>Alphaproteobacteria</taxon>
        <taxon>Hyphomicrobiales</taxon>
        <taxon>Phyllobacteriaceae</taxon>
        <taxon>Aminobacter</taxon>
    </lineage>
</organism>
<dbReference type="GO" id="GO:0016836">
    <property type="term" value="F:hydro-lyase activity"/>
    <property type="evidence" value="ECO:0007669"/>
    <property type="project" value="TreeGrafter"/>
</dbReference>
<comment type="cofactor">
    <cofactor evidence="1">
        <name>Mg(2+)</name>
        <dbReference type="ChEBI" id="CHEBI:18420"/>
    </cofactor>
</comment>
<dbReference type="SUPFAM" id="SSF54826">
    <property type="entry name" value="Enolase N-terminal domain-like"/>
    <property type="match status" value="1"/>
</dbReference>
<dbReference type="InterPro" id="IPR013342">
    <property type="entry name" value="Mandelate_racemase_C"/>
</dbReference>
<dbReference type="AlphaFoldDB" id="A0A7X0F6G3"/>
<evidence type="ECO:0000256" key="3">
    <source>
        <dbReference type="ARBA" id="ARBA00022842"/>
    </source>
</evidence>
<protein>
    <submittedName>
        <fullName evidence="5">L-alanine-DL-glutamate epimerase-like enolase superfamily enzyme</fullName>
    </submittedName>
</protein>
<dbReference type="PANTHER" id="PTHR13794">
    <property type="entry name" value="ENOLASE SUPERFAMILY, MANDELATE RACEMASE"/>
    <property type="match status" value="1"/>
</dbReference>
<dbReference type="SFLD" id="SFLDS00001">
    <property type="entry name" value="Enolase"/>
    <property type="match status" value="1"/>
</dbReference>
<dbReference type="SMART" id="SM00922">
    <property type="entry name" value="MR_MLE"/>
    <property type="match status" value="1"/>
</dbReference>
<dbReference type="InterPro" id="IPR029017">
    <property type="entry name" value="Enolase-like_N"/>
</dbReference>
<accession>A0A7X0F6G3</accession>
<dbReference type="Gene3D" id="3.20.20.120">
    <property type="entry name" value="Enolase-like C-terminal domain"/>
    <property type="match status" value="1"/>
</dbReference>
<dbReference type="Pfam" id="PF02746">
    <property type="entry name" value="MR_MLE_N"/>
    <property type="match status" value="1"/>
</dbReference>
<name>A0A7X0F6G3_9HYPH</name>
<proteinExistence type="predicted"/>
<evidence type="ECO:0000259" key="4">
    <source>
        <dbReference type="SMART" id="SM00922"/>
    </source>
</evidence>
<keyword evidence="6" id="KW-1185">Reference proteome</keyword>
<dbReference type="InterPro" id="IPR029065">
    <property type="entry name" value="Enolase_C-like"/>
</dbReference>
<dbReference type="Proteomes" id="UP000536262">
    <property type="component" value="Unassembled WGS sequence"/>
</dbReference>
<evidence type="ECO:0000256" key="1">
    <source>
        <dbReference type="ARBA" id="ARBA00001946"/>
    </source>
</evidence>
<dbReference type="CDD" id="cd03316">
    <property type="entry name" value="MR_like"/>
    <property type="match status" value="1"/>
</dbReference>
<feature type="domain" description="Mandelate racemase/muconate lactonizing enzyme C-terminal" evidence="4">
    <location>
        <begin position="142"/>
        <end position="240"/>
    </location>
</feature>
<keyword evidence="3" id="KW-0460">Magnesium</keyword>
<keyword evidence="2" id="KW-0479">Metal-binding</keyword>
<dbReference type="Pfam" id="PF13378">
    <property type="entry name" value="MR_MLE_C"/>
    <property type="match status" value="1"/>
</dbReference>
<gene>
    <name evidence="5" type="ORF">GGR00_001810</name>
</gene>
<dbReference type="InterPro" id="IPR036849">
    <property type="entry name" value="Enolase-like_C_sf"/>
</dbReference>
<evidence type="ECO:0000313" key="6">
    <source>
        <dbReference type="Proteomes" id="UP000536262"/>
    </source>
</evidence>
<reference evidence="5 6" key="1">
    <citation type="submission" date="2020-08" db="EMBL/GenBank/DDBJ databases">
        <title>Genomic Encyclopedia of Type Strains, Phase IV (KMG-IV): sequencing the most valuable type-strain genomes for metagenomic binning, comparative biology and taxonomic classification.</title>
        <authorList>
            <person name="Goeker M."/>
        </authorList>
    </citation>
    <scope>NUCLEOTIDE SEQUENCE [LARGE SCALE GENOMIC DNA]</scope>
    <source>
        <strain evidence="5 6">DSM 7051</strain>
    </source>
</reference>
<dbReference type="GO" id="GO:0000287">
    <property type="term" value="F:magnesium ion binding"/>
    <property type="evidence" value="ECO:0007669"/>
    <property type="project" value="TreeGrafter"/>
</dbReference>
<dbReference type="InterPro" id="IPR046945">
    <property type="entry name" value="RHMD-like"/>
</dbReference>
<dbReference type="SUPFAM" id="SSF51604">
    <property type="entry name" value="Enolase C-terminal domain-like"/>
    <property type="match status" value="1"/>
</dbReference>
<evidence type="ECO:0000313" key="5">
    <source>
        <dbReference type="EMBL" id="MBB6354036.1"/>
    </source>
</evidence>
<sequence>MKIKDIRVSIHAFKNFVPIINKPIEDDYRIICEIETDDGHVGFGMASRFLWHGVAGIVAHHIAPAIMGMDPRDLELVHARLQPILSERGQMTGINLSASSCVDLALWDLIGKQSGRTVAQLLGGHKDYADAYVTYGFLAYSTDELIEMARRLIGKGHTRLKMLVGSKGGVVEDARRVRMVREAIGDDILLAVDANESLNAENAMRLCPMIQDYNIAWFEDPLRRVDARDLGMLRKRTTIPFSAGQMDGHVLRFREWVEHDAIDIFMPNSMYNGGMTETRRVAHLAQAYNKPLSDAGGGGIWCLHHVAGFRNGTLAEIHLGSEQVEEQMFIDAPKAENGRVAIPNAPGFGVTLNRERLKETLVQKYL</sequence>
<dbReference type="EMBL" id="JACHOU010000003">
    <property type="protein sequence ID" value="MBB6354036.1"/>
    <property type="molecule type" value="Genomic_DNA"/>
</dbReference>
<evidence type="ECO:0000256" key="2">
    <source>
        <dbReference type="ARBA" id="ARBA00022723"/>
    </source>
</evidence>
<comment type="caution">
    <text evidence="5">The sequence shown here is derived from an EMBL/GenBank/DDBJ whole genome shotgun (WGS) entry which is preliminary data.</text>
</comment>
<dbReference type="RefSeq" id="WP_184699249.1">
    <property type="nucleotide sequence ID" value="NZ_BAABEG010000001.1"/>
</dbReference>